<feature type="region of interest" description="Disordered" evidence="1">
    <location>
        <begin position="32"/>
        <end position="82"/>
    </location>
</feature>
<organism evidence="2 3">
    <name type="scientific">Cupriavidus taiwanensis</name>
    <dbReference type="NCBI Taxonomy" id="164546"/>
    <lineage>
        <taxon>Bacteria</taxon>
        <taxon>Pseudomonadati</taxon>
        <taxon>Pseudomonadota</taxon>
        <taxon>Betaproteobacteria</taxon>
        <taxon>Burkholderiales</taxon>
        <taxon>Burkholderiaceae</taxon>
        <taxon>Cupriavidus</taxon>
    </lineage>
</organism>
<reference evidence="2 3" key="1">
    <citation type="submission" date="2018-01" db="EMBL/GenBank/DDBJ databases">
        <authorList>
            <person name="Clerissi C."/>
        </authorList>
    </citation>
    <scope>NUCLEOTIDE SEQUENCE [LARGE SCALE GENOMIC DNA]</scope>
    <source>
        <strain evidence="2">Cupriavidus sp. LMG 19464</strain>
    </source>
</reference>
<protein>
    <submittedName>
        <fullName evidence="2">Uncharacterized protein</fullName>
    </submittedName>
</protein>
<evidence type="ECO:0000313" key="3">
    <source>
        <dbReference type="Proteomes" id="UP000256780"/>
    </source>
</evidence>
<sequence>MFDRAHFRHFGFVTKSVRGVRNRAWQLQAVPDCNPFNRQSDPGDRYAPNVRRQGQADSQRNLRHPRGRRAGRLWRCPARHRR</sequence>
<evidence type="ECO:0000313" key="2">
    <source>
        <dbReference type="EMBL" id="SOY57847.1"/>
    </source>
</evidence>
<evidence type="ECO:0000256" key="1">
    <source>
        <dbReference type="SAM" id="MobiDB-lite"/>
    </source>
</evidence>
<dbReference type="AlphaFoldDB" id="A0A975X4M9"/>
<accession>A0A975X4M9</accession>
<name>A0A975X4M9_9BURK</name>
<dbReference type="Proteomes" id="UP000256780">
    <property type="component" value="Chromosome CBM2587_b"/>
</dbReference>
<dbReference type="EMBL" id="OFSQ01000029">
    <property type="protein sequence ID" value="SOY57847.1"/>
    <property type="molecule type" value="Genomic_DNA"/>
</dbReference>
<proteinExistence type="predicted"/>
<gene>
    <name evidence="2" type="ORF">CBM2587_B10218</name>
</gene>
<feature type="compositionally biased region" description="Basic residues" evidence="1">
    <location>
        <begin position="61"/>
        <end position="82"/>
    </location>
</feature>
<comment type="caution">
    <text evidence="2">The sequence shown here is derived from an EMBL/GenBank/DDBJ whole genome shotgun (WGS) entry which is preliminary data.</text>
</comment>